<evidence type="ECO:0000313" key="1">
    <source>
        <dbReference type="EMBL" id="JAD73895.1"/>
    </source>
</evidence>
<proteinExistence type="predicted"/>
<organism evidence="1">
    <name type="scientific">Arundo donax</name>
    <name type="common">Giant reed</name>
    <name type="synonym">Donax arundinaceus</name>
    <dbReference type="NCBI Taxonomy" id="35708"/>
    <lineage>
        <taxon>Eukaryota</taxon>
        <taxon>Viridiplantae</taxon>
        <taxon>Streptophyta</taxon>
        <taxon>Embryophyta</taxon>
        <taxon>Tracheophyta</taxon>
        <taxon>Spermatophyta</taxon>
        <taxon>Magnoliopsida</taxon>
        <taxon>Liliopsida</taxon>
        <taxon>Poales</taxon>
        <taxon>Poaceae</taxon>
        <taxon>PACMAD clade</taxon>
        <taxon>Arundinoideae</taxon>
        <taxon>Arundineae</taxon>
        <taxon>Arundo</taxon>
    </lineage>
</organism>
<reference evidence="1" key="1">
    <citation type="submission" date="2014-09" db="EMBL/GenBank/DDBJ databases">
        <authorList>
            <person name="Magalhaes I.L.F."/>
            <person name="Oliveira U."/>
            <person name="Santos F.R."/>
            <person name="Vidigal T.H.D.A."/>
            <person name="Brescovit A.D."/>
            <person name="Santos A.J."/>
        </authorList>
    </citation>
    <scope>NUCLEOTIDE SEQUENCE</scope>
    <source>
        <tissue evidence="1">Shoot tissue taken approximately 20 cm above the soil surface</tissue>
    </source>
</reference>
<name>A0A0A9CKH2_ARUDO</name>
<dbReference type="EMBL" id="GBRH01224000">
    <property type="protein sequence ID" value="JAD73895.1"/>
    <property type="molecule type" value="Transcribed_RNA"/>
</dbReference>
<accession>A0A0A9CKH2</accession>
<dbReference type="AlphaFoldDB" id="A0A0A9CKH2"/>
<protein>
    <submittedName>
        <fullName evidence="1">Uncharacterized protein</fullName>
    </submittedName>
</protein>
<sequence length="65" mass="7300">MQPDHELGALLIDHVGHEACVLQGRRERDPVAWIAQEAAVVHEIHIRCSAEPPQPGHAAHQDHYR</sequence>
<reference evidence="1" key="2">
    <citation type="journal article" date="2015" name="Data Brief">
        <title>Shoot transcriptome of the giant reed, Arundo donax.</title>
        <authorList>
            <person name="Barrero R.A."/>
            <person name="Guerrero F.D."/>
            <person name="Moolhuijzen P."/>
            <person name="Goolsby J.A."/>
            <person name="Tidwell J."/>
            <person name="Bellgard S.E."/>
            <person name="Bellgard M.I."/>
        </authorList>
    </citation>
    <scope>NUCLEOTIDE SEQUENCE</scope>
    <source>
        <tissue evidence="1">Shoot tissue taken approximately 20 cm above the soil surface</tissue>
    </source>
</reference>